<sequence length="381" mass="42222">MAALTNDYELLRMAATAVWGVPGRRRERAAPGPRTSAPPQLDFPPVRNGLDYLASVVEHLDETESEVTPRGVKYAVLHLQAAVEILFKARLLAEHWTLVFTHPGDATRKELDEATLKSVTPDQAVARLRNIVGVPISDKEGKALKKLTEDRNKLQHFGLTQNAFAVEARAGEVLDFLIRFVDTQLMPYLGPEEQQETKRSLGSLREGLGNINSYVEKRMNRIGGELRDERLENITVECPACEKVTLVLDEAPPTLPAAQGVFSTCRFCSGVFGLDVLLDRWVPASWDRHGKPSDANVCPRCDQETLGTDVRVRSEPEPVYFCFACPRIIEEVAPCEGCGRQIDVSGVGASPWCRSCEDSWEPEDEPQYEGPEDSGFSEESG</sequence>
<reference evidence="2" key="1">
    <citation type="submission" date="2022-10" db="EMBL/GenBank/DDBJ databases">
        <title>The complete genomes of actinobacterial strains from the NBC collection.</title>
        <authorList>
            <person name="Joergensen T.S."/>
            <person name="Alvarez Arevalo M."/>
            <person name="Sterndorff E.B."/>
            <person name="Faurdal D."/>
            <person name="Vuksanovic O."/>
            <person name="Mourched A.-S."/>
            <person name="Charusanti P."/>
            <person name="Shaw S."/>
            <person name="Blin K."/>
            <person name="Weber T."/>
        </authorList>
    </citation>
    <scope>NUCLEOTIDE SEQUENCE</scope>
    <source>
        <strain evidence="2">NBC_00303</strain>
        <plasmid evidence="2">unnamed1</plasmid>
    </source>
</reference>
<name>A0ABZ1QPH2_9ACTN</name>
<keyword evidence="2" id="KW-0614">Plasmid</keyword>
<dbReference type="RefSeq" id="WP_328741314.1">
    <property type="nucleotide sequence ID" value="NZ_CP108037.1"/>
</dbReference>
<feature type="region of interest" description="Disordered" evidence="1">
    <location>
        <begin position="356"/>
        <end position="381"/>
    </location>
</feature>
<feature type="compositionally biased region" description="Acidic residues" evidence="1">
    <location>
        <begin position="358"/>
        <end position="381"/>
    </location>
</feature>
<geneLocation type="plasmid" evidence="2 3">
    <name>unnamed1</name>
</geneLocation>
<evidence type="ECO:0000256" key="1">
    <source>
        <dbReference type="SAM" id="MobiDB-lite"/>
    </source>
</evidence>
<dbReference type="Proteomes" id="UP001432312">
    <property type="component" value="Plasmid unnamed1"/>
</dbReference>
<dbReference type="EMBL" id="CP108037">
    <property type="protein sequence ID" value="WUN84586.1"/>
    <property type="molecule type" value="Genomic_DNA"/>
</dbReference>
<evidence type="ECO:0000313" key="3">
    <source>
        <dbReference type="Proteomes" id="UP001432312"/>
    </source>
</evidence>
<protein>
    <submittedName>
        <fullName evidence="2">Serine/arginine repetitive matrix protein 1</fullName>
    </submittedName>
</protein>
<gene>
    <name evidence="2" type="ORF">OHA91_39380</name>
</gene>
<keyword evidence="3" id="KW-1185">Reference proteome</keyword>
<proteinExistence type="predicted"/>
<organism evidence="2 3">
    <name type="scientific">Streptomyces erythrochromogenes</name>
    <dbReference type="NCBI Taxonomy" id="285574"/>
    <lineage>
        <taxon>Bacteria</taxon>
        <taxon>Bacillati</taxon>
        <taxon>Actinomycetota</taxon>
        <taxon>Actinomycetes</taxon>
        <taxon>Kitasatosporales</taxon>
        <taxon>Streptomycetaceae</taxon>
        <taxon>Streptomyces</taxon>
    </lineage>
</organism>
<evidence type="ECO:0000313" key="2">
    <source>
        <dbReference type="EMBL" id="WUN84586.1"/>
    </source>
</evidence>
<dbReference type="GeneID" id="95502249"/>
<accession>A0ABZ1QPH2</accession>